<name>G0TZM1_TRYVY</name>
<feature type="compositionally biased region" description="Polar residues" evidence="1">
    <location>
        <begin position="441"/>
        <end position="450"/>
    </location>
</feature>
<feature type="compositionally biased region" description="Low complexity" evidence="1">
    <location>
        <begin position="176"/>
        <end position="194"/>
    </location>
</feature>
<evidence type="ECO:0000256" key="1">
    <source>
        <dbReference type="SAM" id="MobiDB-lite"/>
    </source>
</evidence>
<feature type="region of interest" description="Disordered" evidence="1">
    <location>
        <begin position="109"/>
        <end position="207"/>
    </location>
</feature>
<proteinExistence type="predicted"/>
<dbReference type="AlphaFoldDB" id="G0TZM1"/>
<gene>
    <name evidence="2" type="ORF">TVY486_0806560</name>
</gene>
<sequence length="782" mass="86460">MRTQDGGNEFVGRDCSLQGPMSSYPGSNVQTVPYISGSERGEETYEETECDDELFFYEVTPEHRSSMTEPHESAATATGTTMEALTVRPSPPVVSDKCSVHGTSSRALLGSMPAEKTRRYEGDLSALPRSVNAPTALGPTRHHQEPPSSLHRELRRTPLPPRSSSGSASHRGRGQSGPPSKMSSRSSPRTSYSPLMRQRTRAKERREQLLSLERQKEDIKKLLLFLERNANSNKCPYNSRNLWQCPGKGKGPRKTKSSELRAAHSRGLLEVKRYLPFSIKTPPIEIFPGREQVESFCTLEELERHCYSAASEVCATVPSCEPESADQQLGRLFMRHVDAPQAPQNVEPSAAETTGQDSSQTSVVFTAIDSCPVGGSDDEPKYFFRDKDGGLVRARSVWCEDQTEVRQPTEQENQGAMEAVQQMSSSKNCGAPSTREDPTPLNVQKPSTSALGDDSEAQTFLSRSTAQSRERLLSTEAGQCTRDTSVQSFITVADRSFSQKGVATELPAPRYERPRLSPDLTASICTCSSDIYSDGTTLTPRSLKSETDLEALCSPAPCCGTSARNISRRRSVCSRAMEVSIVEIPQAKDSTSLDWSSVVGHSLEEFSRPHRPVVVKRRVSNVPSLRSIFANGAKARPLGNPIVDHRIEKYIVLKRKMHLALLKKFFLLWRAWQRACPTKLHRVDHCVTPLVNGATRTPQRTTVQSIHLPLHLLTTTPRGSQHGTTPRERDGIRVKRPSQLLRKVLEDSQNDAEDGSMIADRKSICSAESSSLFTYSSEDEVG</sequence>
<accession>G0TZM1</accession>
<feature type="compositionally biased region" description="Polar residues" evidence="1">
    <location>
        <begin position="19"/>
        <end position="33"/>
    </location>
</feature>
<organism evidence="2">
    <name type="scientific">Trypanosoma vivax (strain Y486)</name>
    <dbReference type="NCBI Taxonomy" id="1055687"/>
    <lineage>
        <taxon>Eukaryota</taxon>
        <taxon>Discoba</taxon>
        <taxon>Euglenozoa</taxon>
        <taxon>Kinetoplastea</taxon>
        <taxon>Metakinetoplastina</taxon>
        <taxon>Trypanosomatida</taxon>
        <taxon>Trypanosomatidae</taxon>
        <taxon>Trypanosoma</taxon>
        <taxon>Duttonella</taxon>
    </lineage>
</organism>
<feature type="compositionally biased region" description="Basic and acidic residues" evidence="1">
    <location>
        <begin position="62"/>
        <end position="72"/>
    </location>
</feature>
<protein>
    <submittedName>
        <fullName evidence="2">Uncharacterized protein</fullName>
    </submittedName>
</protein>
<evidence type="ECO:0000313" key="2">
    <source>
        <dbReference type="EMBL" id="CCC50049.1"/>
    </source>
</evidence>
<feature type="compositionally biased region" description="Basic and acidic residues" evidence="1">
    <location>
        <begin position="142"/>
        <end position="156"/>
    </location>
</feature>
<reference evidence="2" key="1">
    <citation type="journal article" date="2012" name="Proc. Natl. Acad. Sci. U.S.A.">
        <title>Antigenic diversity is generated by distinct evolutionary mechanisms in African trypanosome species.</title>
        <authorList>
            <person name="Jackson A.P."/>
            <person name="Berry A."/>
            <person name="Aslett M."/>
            <person name="Allison H.C."/>
            <person name="Burton P."/>
            <person name="Vavrova-Anderson J."/>
            <person name="Brown R."/>
            <person name="Browne H."/>
            <person name="Corton N."/>
            <person name="Hauser H."/>
            <person name="Gamble J."/>
            <person name="Gilderthorp R."/>
            <person name="Marcello L."/>
            <person name="McQuillan J."/>
            <person name="Otto T.D."/>
            <person name="Quail M.A."/>
            <person name="Sanders M.J."/>
            <person name="van Tonder A."/>
            <person name="Ginger M.L."/>
            <person name="Field M.C."/>
            <person name="Barry J.D."/>
            <person name="Hertz-Fowler C."/>
            <person name="Berriman M."/>
        </authorList>
    </citation>
    <scope>NUCLEOTIDE SEQUENCE</scope>
    <source>
        <strain evidence="2">Y486</strain>
    </source>
</reference>
<dbReference type="VEuPathDB" id="TriTrypDB:TvY486_0806560"/>
<feature type="region of interest" description="Disordered" evidence="1">
    <location>
        <begin position="1"/>
        <end position="45"/>
    </location>
</feature>
<feature type="region of interest" description="Disordered" evidence="1">
    <location>
        <begin position="401"/>
        <end position="458"/>
    </location>
</feature>
<feature type="region of interest" description="Disordered" evidence="1">
    <location>
        <begin position="714"/>
        <end position="735"/>
    </location>
</feature>
<dbReference type="EMBL" id="HE573024">
    <property type="protein sequence ID" value="CCC50049.1"/>
    <property type="molecule type" value="Genomic_DNA"/>
</dbReference>
<feature type="region of interest" description="Disordered" evidence="1">
    <location>
        <begin position="62"/>
        <end position="81"/>
    </location>
</feature>